<keyword evidence="3 11" id="KW-0808">Transferase</keyword>
<dbReference type="Gene3D" id="3.40.50.12160">
    <property type="entry name" value="Methylthiotransferase, N-terminal domain"/>
    <property type="match status" value="1"/>
</dbReference>
<dbReference type="Pfam" id="PF00919">
    <property type="entry name" value="UPF0004"/>
    <property type="match status" value="1"/>
</dbReference>
<dbReference type="PROSITE" id="PS51449">
    <property type="entry name" value="MTTASE_N"/>
    <property type="match status" value="1"/>
</dbReference>
<evidence type="ECO:0000256" key="4">
    <source>
        <dbReference type="ARBA" id="ARBA00022691"/>
    </source>
</evidence>
<organism evidence="11 12">
    <name type="scientific">Candidatus Xenohaliotis californiensis</name>
    <dbReference type="NCBI Taxonomy" id="84677"/>
    <lineage>
        <taxon>Bacteria</taxon>
        <taxon>Pseudomonadati</taxon>
        <taxon>Pseudomonadota</taxon>
        <taxon>Alphaproteobacteria</taxon>
        <taxon>Rickettsiales</taxon>
        <taxon>Anaplasmataceae</taxon>
        <taxon>Candidatus Xenohaliotis</taxon>
    </lineage>
</organism>
<reference evidence="11 12" key="1">
    <citation type="submission" date="2024-01" db="EMBL/GenBank/DDBJ databases">
        <authorList>
            <person name="Kunselman E."/>
        </authorList>
    </citation>
    <scope>NUCLEOTIDE SEQUENCE [LARGE SCALE GENOMIC DNA]</scope>
    <source>
        <strain evidence="11">2 abalone samples</strain>
    </source>
</reference>
<sequence>MSETNQVISFGCRLNQHEGDVIEHVIMGNTENSIVVNTCAVTNEAEKKAVQTIRNLKKNKPDAKIFVTGCAAQINPDKFAAMPEVHMVLGNHDKLVPQNYSMMEKKIVVSELPTKSKPLIYDVEKTTSKTRMLIEVQNGCDHSCTFCCIPLGRGKSRSMPLGAIAQCIEKALLNGCKEIVFTGVDITAYGNDLPVKINLGQAIQRLLKLFPSLPRMRLSSLDVAEIDQDLINLFKNEQRLMPHIHISMQSGDNMILKRMKRRHTRSQVIEFCNNLQHYRSDITYGADLIVGFPTENDEMFQNSINLIKEARISHLHVFPFSPRNNTPAAKMPQVPFNIIKQRVKIARNAGLEMKKILYNNSIGEEHSVLIENSKSSDVVSKGHTANFMKVKANTKLPAGSIIKLKIIKHNNGHLLANMI</sequence>
<comment type="caution">
    <text evidence="11">The sequence shown here is derived from an EMBL/GenBank/DDBJ whole genome shotgun (WGS) entry which is preliminary data.</text>
</comment>
<dbReference type="Gene3D" id="3.80.30.20">
    <property type="entry name" value="tm_1862 like domain"/>
    <property type="match status" value="1"/>
</dbReference>
<dbReference type="CDD" id="cd01335">
    <property type="entry name" value="Radical_SAM"/>
    <property type="match status" value="1"/>
</dbReference>
<dbReference type="Proteomes" id="UP001314181">
    <property type="component" value="Unassembled WGS sequence"/>
</dbReference>
<dbReference type="InterPro" id="IPR023404">
    <property type="entry name" value="rSAM_horseshoe"/>
</dbReference>
<evidence type="ECO:0000256" key="7">
    <source>
        <dbReference type="ARBA" id="ARBA00023004"/>
    </source>
</evidence>
<dbReference type="EMBL" id="CAWVOK010000014">
    <property type="protein sequence ID" value="CAK8162710.1"/>
    <property type="molecule type" value="Genomic_DNA"/>
</dbReference>
<dbReference type="RefSeq" id="WP_338363772.1">
    <property type="nucleotide sequence ID" value="NZ_CAWVOK010000014.1"/>
</dbReference>
<keyword evidence="5" id="KW-0819">tRNA processing</keyword>
<keyword evidence="12" id="KW-1185">Reference proteome</keyword>
<evidence type="ECO:0000259" key="9">
    <source>
        <dbReference type="PROSITE" id="PS51449"/>
    </source>
</evidence>
<keyword evidence="4" id="KW-0949">S-adenosyl-L-methionine</keyword>
<feature type="domain" description="MTTase N-terminal" evidence="9">
    <location>
        <begin position="3"/>
        <end position="105"/>
    </location>
</feature>
<dbReference type="GO" id="GO:0035598">
    <property type="term" value="F:tRNA (N(6)-L-threonylcarbamoyladenosine(37)-C(2))-methylthiotransferase activity"/>
    <property type="evidence" value="ECO:0007669"/>
    <property type="project" value="UniProtKB-EC"/>
</dbReference>
<proteinExistence type="predicted"/>
<keyword evidence="6" id="KW-0479">Metal-binding</keyword>
<dbReference type="PANTHER" id="PTHR11918:SF45">
    <property type="entry name" value="THREONYLCARBAMOYLADENOSINE TRNA METHYLTHIOTRANSFERASE"/>
    <property type="match status" value="1"/>
</dbReference>
<dbReference type="InterPro" id="IPR013848">
    <property type="entry name" value="Methylthiotransferase_N"/>
</dbReference>
<dbReference type="NCBIfam" id="TIGR00089">
    <property type="entry name" value="MiaB/RimO family radical SAM methylthiotransferase"/>
    <property type="match status" value="1"/>
</dbReference>
<dbReference type="InterPro" id="IPR038135">
    <property type="entry name" value="Methylthiotransferase_N_sf"/>
</dbReference>
<evidence type="ECO:0000313" key="11">
    <source>
        <dbReference type="EMBL" id="CAK8162710.1"/>
    </source>
</evidence>
<evidence type="ECO:0000313" key="12">
    <source>
        <dbReference type="Proteomes" id="UP001314181"/>
    </source>
</evidence>
<dbReference type="SFLD" id="SFLDG01082">
    <property type="entry name" value="B12-binding_domain_containing"/>
    <property type="match status" value="1"/>
</dbReference>
<evidence type="ECO:0000256" key="2">
    <source>
        <dbReference type="ARBA" id="ARBA00022485"/>
    </source>
</evidence>
<dbReference type="SMART" id="SM00729">
    <property type="entry name" value="Elp3"/>
    <property type="match status" value="1"/>
</dbReference>
<evidence type="ECO:0000259" key="10">
    <source>
        <dbReference type="PROSITE" id="PS51918"/>
    </source>
</evidence>
<dbReference type="InterPro" id="IPR006638">
    <property type="entry name" value="Elp3/MiaA/NifB-like_rSAM"/>
</dbReference>
<dbReference type="Pfam" id="PF04055">
    <property type="entry name" value="Radical_SAM"/>
    <property type="match status" value="1"/>
</dbReference>
<dbReference type="PROSITE" id="PS51918">
    <property type="entry name" value="RADICAL_SAM"/>
    <property type="match status" value="1"/>
</dbReference>
<keyword evidence="8" id="KW-0411">Iron-sulfur</keyword>
<gene>
    <name evidence="11" type="primary">mtaB</name>
    <name evidence="11" type="ORF">CAXC1_220024</name>
</gene>
<evidence type="ECO:0000256" key="5">
    <source>
        <dbReference type="ARBA" id="ARBA00022694"/>
    </source>
</evidence>
<protein>
    <submittedName>
        <fullName evidence="11">Threonylcarbamoyladenosine tRNA methylthiotransferase MtaB</fullName>
        <ecNumber evidence="11">2.8.4.5</ecNumber>
    </submittedName>
</protein>
<dbReference type="NCBIfam" id="TIGR01579">
    <property type="entry name" value="MiaB-like-C"/>
    <property type="match status" value="1"/>
</dbReference>
<dbReference type="InterPro" id="IPR006467">
    <property type="entry name" value="MiaB-like_bact"/>
</dbReference>
<name>A0ABP0EWZ8_9RICK</name>
<dbReference type="SUPFAM" id="SSF102114">
    <property type="entry name" value="Radical SAM enzymes"/>
    <property type="match status" value="1"/>
</dbReference>
<evidence type="ECO:0000256" key="8">
    <source>
        <dbReference type="ARBA" id="ARBA00023014"/>
    </source>
</evidence>
<dbReference type="InterPro" id="IPR020612">
    <property type="entry name" value="Methylthiotransferase_CS"/>
</dbReference>
<feature type="domain" description="Radical SAM core" evidence="10">
    <location>
        <begin position="126"/>
        <end position="357"/>
    </location>
</feature>
<keyword evidence="7" id="KW-0408">Iron</keyword>
<dbReference type="PROSITE" id="PS01278">
    <property type="entry name" value="MTTASE_RADICAL"/>
    <property type="match status" value="1"/>
</dbReference>
<dbReference type="PANTHER" id="PTHR11918">
    <property type="entry name" value="RADICAL SAM PROTEINS"/>
    <property type="match status" value="1"/>
</dbReference>
<evidence type="ECO:0000256" key="6">
    <source>
        <dbReference type="ARBA" id="ARBA00022723"/>
    </source>
</evidence>
<evidence type="ECO:0000256" key="1">
    <source>
        <dbReference type="ARBA" id="ARBA00001966"/>
    </source>
</evidence>
<dbReference type="InterPro" id="IPR005839">
    <property type="entry name" value="Methylthiotransferase"/>
</dbReference>
<accession>A0ABP0EWZ8</accession>
<dbReference type="InterPro" id="IPR007197">
    <property type="entry name" value="rSAM"/>
</dbReference>
<dbReference type="EC" id="2.8.4.5" evidence="11"/>
<evidence type="ECO:0000256" key="3">
    <source>
        <dbReference type="ARBA" id="ARBA00022679"/>
    </source>
</evidence>
<keyword evidence="2" id="KW-0004">4Fe-4S</keyword>
<dbReference type="InterPro" id="IPR058240">
    <property type="entry name" value="rSAM_sf"/>
</dbReference>
<comment type="cofactor">
    <cofactor evidence="1">
        <name>[4Fe-4S] cluster</name>
        <dbReference type="ChEBI" id="CHEBI:49883"/>
    </cofactor>
</comment>
<dbReference type="SFLD" id="SFLDS00029">
    <property type="entry name" value="Radical_SAM"/>
    <property type="match status" value="1"/>
</dbReference>